<dbReference type="SUPFAM" id="SSF53098">
    <property type="entry name" value="Ribonuclease H-like"/>
    <property type="match status" value="1"/>
</dbReference>
<dbReference type="InterPro" id="IPR043502">
    <property type="entry name" value="DNA/RNA_pol_sf"/>
</dbReference>
<dbReference type="InterPro" id="IPR056924">
    <property type="entry name" value="SH3_Tf2-1"/>
</dbReference>
<dbReference type="InterPro" id="IPR012337">
    <property type="entry name" value="RNaseH-like_sf"/>
</dbReference>
<dbReference type="InterPro" id="IPR036397">
    <property type="entry name" value="RNaseH_sf"/>
</dbReference>
<name>A0A8B8KNN3_ABRPR</name>
<dbReference type="RefSeq" id="XP_027344923.1">
    <property type="nucleotide sequence ID" value="XM_027489122.1"/>
</dbReference>
<dbReference type="OrthoDB" id="1721106at2759"/>
<protein>
    <submittedName>
        <fullName evidence="3">Uncharacterized protein LOC113857349</fullName>
    </submittedName>
</protein>
<dbReference type="PANTHER" id="PTHR45835:SF99">
    <property type="entry name" value="CHROMO DOMAIN-CONTAINING PROTEIN-RELATED"/>
    <property type="match status" value="1"/>
</dbReference>
<proteinExistence type="predicted"/>
<dbReference type="PROSITE" id="PS50994">
    <property type="entry name" value="INTEGRASE"/>
    <property type="match status" value="1"/>
</dbReference>
<organism evidence="2 3">
    <name type="scientific">Abrus precatorius</name>
    <name type="common">Indian licorice</name>
    <name type="synonym">Glycine abrus</name>
    <dbReference type="NCBI Taxonomy" id="3816"/>
    <lineage>
        <taxon>Eukaryota</taxon>
        <taxon>Viridiplantae</taxon>
        <taxon>Streptophyta</taxon>
        <taxon>Embryophyta</taxon>
        <taxon>Tracheophyta</taxon>
        <taxon>Spermatophyta</taxon>
        <taxon>Magnoliopsida</taxon>
        <taxon>eudicotyledons</taxon>
        <taxon>Gunneridae</taxon>
        <taxon>Pentapetalae</taxon>
        <taxon>rosids</taxon>
        <taxon>fabids</taxon>
        <taxon>Fabales</taxon>
        <taxon>Fabaceae</taxon>
        <taxon>Papilionoideae</taxon>
        <taxon>50 kb inversion clade</taxon>
        <taxon>NPAAA clade</taxon>
        <taxon>indigoferoid/millettioid clade</taxon>
        <taxon>Abreae</taxon>
        <taxon>Abrus</taxon>
    </lineage>
</organism>
<dbReference type="InterPro" id="IPR001584">
    <property type="entry name" value="Integrase_cat-core"/>
</dbReference>
<keyword evidence="2" id="KW-1185">Reference proteome</keyword>
<gene>
    <name evidence="3" type="primary">LOC113857349</name>
</gene>
<dbReference type="InterPro" id="IPR043128">
    <property type="entry name" value="Rev_trsase/Diguanyl_cyclase"/>
</dbReference>
<dbReference type="GO" id="GO:0003676">
    <property type="term" value="F:nucleic acid binding"/>
    <property type="evidence" value="ECO:0007669"/>
    <property type="project" value="InterPro"/>
</dbReference>
<dbReference type="Pfam" id="PF17921">
    <property type="entry name" value="Integrase_H2C2"/>
    <property type="match status" value="1"/>
</dbReference>
<dbReference type="PANTHER" id="PTHR45835">
    <property type="entry name" value="YALI0A06105P"/>
    <property type="match status" value="1"/>
</dbReference>
<dbReference type="Proteomes" id="UP000694853">
    <property type="component" value="Unplaced"/>
</dbReference>
<dbReference type="InterPro" id="IPR041588">
    <property type="entry name" value="Integrase_H2C2"/>
</dbReference>
<reference evidence="2" key="1">
    <citation type="journal article" date="2019" name="Toxins">
        <title>Detection of Abrin-Like and Prepropulchellin-Like Toxin Genes and Transcripts Using Whole Genome Sequencing and Full-Length Transcript Sequencing of Abrus precatorius.</title>
        <authorList>
            <person name="Hovde B.T."/>
            <person name="Daligault H.E."/>
            <person name="Hanschen E.R."/>
            <person name="Kunde Y.A."/>
            <person name="Johnson M.B."/>
            <person name="Starkenburg S.R."/>
            <person name="Johnson S.L."/>
        </authorList>
    </citation>
    <scope>NUCLEOTIDE SEQUENCE [LARGE SCALE GENOMIC DNA]</scope>
</reference>
<dbReference type="Gene3D" id="3.30.420.10">
    <property type="entry name" value="Ribonuclease H-like superfamily/Ribonuclease H"/>
    <property type="match status" value="1"/>
</dbReference>
<reference evidence="3" key="2">
    <citation type="submission" date="2025-08" db="UniProtKB">
        <authorList>
            <consortium name="RefSeq"/>
        </authorList>
    </citation>
    <scope>IDENTIFICATION</scope>
    <source>
        <tissue evidence="3">Young leaves</tissue>
    </source>
</reference>
<feature type="domain" description="Integrase catalytic" evidence="1">
    <location>
        <begin position="40"/>
        <end position="207"/>
    </location>
</feature>
<dbReference type="Pfam" id="PF17919">
    <property type="entry name" value="RT_RNaseH_2"/>
    <property type="match status" value="1"/>
</dbReference>
<dbReference type="Gene3D" id="1.10.340.70">
    <property type="match status" value="1"/>
</dbReference>
<evidence type="ECO:0000259" key="1">
    <source>
        <dbReference type="PROSITE" id="PS50994"/>
    </source>
</evidence>
<evidence type="ECO:0000313" key="2">
    <source>
        <dbReference type="Proteomes" id="UP000694853"/>
    </source>
</evidence>
<dbReference type="SUPFAM" id="SSF56672">
    <property type="entry name" value="DNA/RNA polymerases"/>
    <property type="match status" value="1"/>
</dbReference>
<dbReference type="Pfam" id="PF24626">
    <property type="entry name" value="SH3_Tf2-1"/>
    <property type="match status" value="1"/>
</dbReference>
<dbReference type="GO" id="GO:0015074">
    <property type="term" value="P:DNA integration"/>
    <property type="evidence" value="ECO:0007669"/>
    <property type="project" value="InterPro"/>
</dbReference>
<accession>A0A8B8KNN3</accession>
<dbReference type="AlphaFoldDB" id="A0A8B8KNN3"/>
<evidence type="ECO:0000313" key="3">
    <source>
        <dbReference type="RefSeq" id="XP_027344923.1"/>
    </source>
</evidence>
<dbReference type="InterPro" id="IPR041577">
    <property type="entry name" value="RT_RNaseH_2"/>
</dbReference>
<dbReference type="GeneID" id="113857349"/>
<sequence>MYQNLRKSFWWNGMKKDVAEYVARCLTCQKAKIKHQRPPGLLQPLEIPEWKWDSISMDFVFGLPKTRNNHDTIWVIVDRLTKVAHFLPINMKYKLERLVELYVREIVRLHGVPTSVVSDRDPRFTLRFWESLQRALGTKLRLSSTYHPQTDSQTEQTIQSLEDLLRACVLEQQGTWEECLSLVEFTYNNSYHASIEMAPFKALYGRRCRTPLCWYEIKEATLCAPNMVQRQTEQIKMIKEKIKVSLVTRVGIALKFIELLKVLSRIGLAVYQIALPLNLSNLHPVFHVLQLRQYVSDPSHEIDLDPVQVREDLSYDAYPVRIADHCVKQLRGKDISLVKVTLKEKEFKWTKGCEASFLELKIRLTSAPVLALPNLEQKFDVYCDASRIAIDENDIPSDTIMTEMELTFSVLFYFPSSRIHHTLCVYIFPGTVRTPVTLTYLFTYHDHDHLRRPSYWTFERITGAQVTADLGDLYLGSGNDLDSDDIAMIEG</sequence>
<dbReference type="KEGG" id="aprc:113857349"/>
<dbReference type="Gene3D" id="3.30.70.270">
    <property type="match status" value="1"/>
</dbReference>